<name>A0A183J4U9_9BILA</name>
<keyword evidence="3" id="KW-1185">Reference proteome</keyword>
<dbReference type="GO" id="GO:0006412">
    <property type="term" value="P:translation"/>
    <property type="evidence" value="ECO:0007669"/>
    <property type="project" value="TreeGrafter"/>
</dbReference>
<feature type="domain" description="Tex-like protein N-terminal" evidence="1">
    <location>
        <begin position="42"/>
        <end position="110"/>
    </location>
</feature>
<evidence type="ECO:0000313" key="2">
    <source>
        <dbReference type="EMBL" id="VDP35429.1"/>
    </source>
</evidence>
<dbReference type="InterPro" id="IPR023319">
    <property type="entry name" value="Tex-like_HTH_dom_sf"/>
</dbReference>
<reference evidence="2 3" key="2">
    <citation type="submission" date="2018-11" db="EMBL/GenBank/DDBJ databases">
        <authorList>
            <consortium name="Pathogen Informatics"/>
        </authorList>
    </citation>
    <scope>NUCLEOTIDE SEQUENCE [LARGE SCALE GENOMIC DNA]</scope>
</reference>
<dbReference type="InterPro" id="IPR050437">
    <property type="entry name" value="Ribos_protein_bS1-like"/>
</dbReference>
<proteinExistence type="predicted"/>
<accession>A0A183J4U9</accession>
<protein>
    <submittedName>
        <fullName evidence="4">Tex_N domain-containing protein</fullName>
    </submittedName>
</protein>
<dbReference type="OrthoDB" id="5834164at2759"/>
<evidence type="ECO:0000313" key="4">
    <source>
        <dbReference type="WBParaSite" id="SBAD_0001127301-mRNA-1"/>
    </source>
</evidence>
<dbReference type="EMBL" id="UZAM01014746">
    <property type="protein sequence ID" value="VDP35429.1"/>
    <property type="molecule type" value="Genomic_DNA"/>
</dbReference>
<reference evidence="4" key="1">
    <citation type="submission" date="2016-06" db="UniProtKB">
        <authorList>
            <consortium name="WormBaseParasite"/>
        </authorList>
    </citation>
    <scope>IDENTIFICATION</scope>
</reference>
<dbReference type="PANTHER" id="PTHR10724">
    <property type="entry name" value="30S RIBOSOMAL PROTEIN S1"/>
    <property type="match status" value="1"/>
</dbReference>
<dbReference type="AlphaFoldDB" id="A0A183J4U9"/>
<dbReference type="PANTHER" id="PTHR10724:SF10">
    <property type="entry name" value="S1 RNA-BINDING DOMAIN-CONTAINING PROTEIN 1"/>
    <property type="match status" value="1"/>
</dbReference>
<dbReference type="Pfam" id="PF09371">
    <property type="entry name" value="Tex_N"/>
    <property type="match status" value="1"/>
</dbReference>
<organism evidence="4">
    <name type="scientific">Soboliphyme baturini</name>
    <dbReference type="NCBI Taxonomy" id="241478"/>
    <lineage>
        <taxon>Eukaryota</taxon>
        <taxon>Metazoa</taxon>
        <taxon>Ecdysozoa</taxon>
        <taxon>Nematoda</taxon>
        <taxon>Enoplea</taxon>
        <taxon>Dorylaimia</taxon>
        <taxon>Dioctophymatida</taxon>
        <taxon>Dioctophymatoidea</taxon>
        <taxon>Soboliphymatidae</taxon>
        <taxon>Soboliphyme</taxon>
    </lineage>
</organism>
<evidence type="ECO:0000259" key="1">
    <source>
        <dbReference type="Pfam" id="PF09371"/>
    </source>
</evidence>
<dbReference type="Gene3D" id="1.10.10.650">
    <property type="entry name" value="RuvA domain 2-like"/>
    <property type="match status" value="1"/>
</dbReference>
<dbReference type="SUPFAM" id="SSF158832">
    <property type="entry name" value="Tex N-terminal region-like"/>
    <property type="match status" value="1"/>
</dbReference>
<sequence>MGKFSVNGVWFPSISIAQPADRFVKSGSNVAKPQNCFWTFGEYLEKNIGPKRCQWDRLSELFASGNSLPFIARYRQEVVKELDVDDLRYAQRLFEKARDIDVKVGTVIKKFKEANLLTEDILCTLKSAITVEEVTAFSDTLKTEAKHTLAQRAEIAGLRPPALAILNGNSDVNIMSLVNKNVKGKYGEFAMYIFCFV</sequence>
<gene>
    <name evidence="2" type="ORF">SBAD_LOCUS10897</name>
</gene>
<dbReference type="WBParaSite" id="SBAD_0001127301-mRNA-1">
    <property type="protein sequence ID" value="SBAD_0001127301-mRNA-1"/>
    <property type="gene ID" value="SBAD_0001127301"/>
</dbReference>
<dbReference type="Proteomes" id="UP000270296">
    <property type="component" value="Unassembled WGS sequence"/>
</dbReference>
<dbReference type="GO" id="GO:0003729">
    <property type="term" value="F:mRNA binding"/>
    <property type="evidence" value="ECO:0007669"/>
    <property type="project" value="TreeGrafter"/>
</dbReference>
<evidence type="ECO:0000313" key="3">
    <source>
        <dbReference type="Proteomes" id="UP000270296"/>
    </source>
</evidence>
<dbReference type="GO" id="GO:0003735">
    <property type="term" value="F:structural constituent of ribosome"/>
    <property type="evidence" value="ECO:0007669"/>
    <property type="project" value="TreeGrafter"/>
</dbReference>
<dbReference type="InterPro" id="IPR018974">
    <property type="entry name" value="Tex-like_N"/>
</dbReference>